<proteinExistence type="predicted"/>
<dbReference type="PANTHER" id="PTHR37261:SF1">
    <property type="entry name" value="40S RIBOSOMAL PROTEIN S27"/>
    <property type="match status" value="1"/>
</dbReference>
<reference evidence="2" key="1">
    <citation type="submission" date="2022-07" db="EMBL/GenBank/DDBJ databases">
        <authorList>
            <person name="Macas J."/>
            <person name="Novak P."/>
            <person name="Neumann P."/>
        </authorList>
    </citation>
    <scope>NUCLEOTIDE SEQUENCE</scope>
</reference>
<name>A0AAV0CSQ4_9ASTE</name>
<feature type="region of interest" description="Disordered" evidence="1">
    <location>
        <begin position="536"/>
        <end position="559"/>
    </location>
</feature>
<protein>
    <submittedName>
        <fullName evidence="2">Uncharacterized protein</fullName>
    </submittedName>
</protein>
<dbReference type="EMBL" id="CAMAPF010000036">
    <property type="protein sequence ID" value="CAH9081728.1"/>
    <property type="molecule type" value="Genomic_DNA"/>
</dbReference>
<organism evidence="2 3">
    <name type="scientific">Cuscuta epithymum</name>
    <dbReference type="NCBI Taxonomy" id="186058"/>
    <lineage>
        <taxon>Eukaryota</taxon>
        <taxon>Viridiplantae</taxon>
        <taxon>Streptophyta</taxon>
        <taxon>Embryophyta</taxon>
        <taxon>Tracheophyta</taxon>
        <taxon>Spermatophyta</taxon>
        <taxon>Magnoliopsida</taxon>
        <taxon>eudicotyledons</taxon>
        <taxon>Gunneridae</taxon>
        <taxon>Pentapetalae</taxon>
        <taxon>asterids</taxon>
        <taxon>lamiids</taxon>
        <taxon>Solanales</taxon>
        <taxon>Convolvulaceae</taxon>
        <taxon>Cuscuteae</taxon>
        <taxon>Cuscuta</taxon>
        <taxon>Cuscuta subgen. Cuscuta</taxon>
    </lineage>
</organism>
<feature type="compositionally biased region" description="Low complexity" evidence="1">
    <location>
        <begin position="453"/>
        <end position="469"/>
    </location>
</feature>
<sequence>MVMVPSAPTGGEDHGNCDCCSGESSPTSISTTNWQIAHGSLEGAVTFESTDSPIDSDSTPNSPLIAKPHSPDSGPCEIKICFAQRNEIQQVYVRSSARVYEIYYASSVHGENEYLCTVRCHAAEREGHILLASNEDEDASKQHMEVIKEGSPGMEKFTGKVKSGSSSEEEWVDVKVPGDPTVESGVNWSLNHSAMSDGGSIEELYEATAEIRDAEPCASLTIRFLSLQSKDCLYVDEVYIFGDPFVPVDSENPLIPTIESSAQSSLMAMLVPTLLQLSKSAINQTDTHSSDNRQIKDDANDEAFTRKTDMIDDNTNGIHCEERSMIANVHETLPPKQLTSDKKNNAPEDIGRVLGQLVERMNRIEVICLRFEETMIKPINSMDVRLQRVEEQLEILAKNSQHTGLPSSCKRFSAPSFSCTDSNFGSFYNEGNDHPPNLASELNIGCPDDDKLSSPTDSSSISVSSPHTHPSLVIDAPEFSCGDEEEQEEEANLALEHLRVCGDLDVPLKSPVEGKRKAVSIDDALAAALSGFISTSTASLSEPSKKTEEVSGSNPNCEAGGISEYCPNSPAFWNKCVRDEIIEGLPSKCSQSLTVTAPEEKTTANYTSGASQADEEPETVEKSGDDAIEESGACNQTITITAPKFTLEDLEDDLQPCERESNETCTLNDDSVNHVINEEISSDYALQESQTMIKSEMVESGGGGADILERTRHSVPSMDFNIPILEVSFGSHEEDLSGMASLPLEILLGGSGVHVENGTKSTISDGGNNDVMGRDDDSRDNDCLVDYLSSSCANVDEGSFVVSSSLI</sequence>
<feature type="region of interest" description="Disordered" evidence="1">
    <location>
        <begin position="600"/>
        <end position="635"/>
    </location>
</feature>
<dbReference type="Proteomes" id="UP001152523">
    <property type="component" value="Unassembled WGS sequence"/>
</dbReference>
<keyword evidence="3" id="KW-1185">Reference proteome</keyword>
<gene>
    <name evidence="2" type="ORF">CEPIT_LOCUS7845</name>
</gene>
<evidence type="ECO:0000313" key="2">
    <source>
        <dbReference type="EMBL" id="CAH9081728.1"/>
    </source>
</evidence>
<dbReference type="PANTHER" id="PTHR37261">
    <property type="entry name" value="40S RIBOSOMAL PROTEIN S27"/>
    <property type="match status" value="1"/>
</dbReference>
<evidence type="ECO:0000256" key="1">
    <source>
        <dbReference type="SAM" id="MobiDB-lite"/>
    </source>
</evidence>
<dbReference type="AlphaFoldDB" id="A0AAV0CSQ4"/>
<evidence type="ECO:0000313" key="3">
    <source>
        <dbReference type="Proteomes" id="UP001152523"/>
    </source>
</evidence>
<comment type="caution">
    <text evidence="2">The sequence shown here is derived from an EMBL/GenBank/DDBJ whole genome shotgun (WGS) entry which is preliminary data.</text>
</comment>
<feature type="region of interest" description="Disordered" evidence="1">
    <location>
        <begin position="445"/>
        <end position="469"/>
    </location>
</feature>
<accession>A0AAV0CSQ4</accession>